<dbReference type="GO" id="GO:0043565">
    <property type="term" value="F:sequence-specific DNA binding"/>
    <property type="evidence" value="ECO:0007669"/>
    <property type="project" value="InterPro"/>
</dbReference>
<evidence type="ECO:0000256" key="4">
    <source>
        <dbReference type="ARBA" id="ARBA00022603"/>
    </source>
</evidence>
<dbReference type="GO" id="GO:0003908">
    <property type="term" value="F:methylated-DNA-[protein]-cysteine S-methyltransferase activity"/>
    <property type="evidence" value="ECO:0007669"/>
    <property type="project" value="UniProtKB-EC"/>
</dbReference>
<dbReference type="Pfam" id="PF12833">
    <property type="entry name" value="HTH_18"/>
    <property type="match status" value="1"/>
</dbReference>
<evidence type="ECO:0000256" key="2">
    <source>
        <dbReference type="ARBA" id="ARBA00008711"/>
    </source>
</evidence>
<keyword evidence="13" id="KW-1185">Reference proteome</keyword>
<dbReference type="Gene3D" id="1.10.10.10">
    <property type="entry name" value="Winged helix-like DNA-binding domain superfamily/Winged helix DNA-binding domain"/>
    <property type="match status" value="1"/>
</dbReference>
<protein>
    <recommendedName>
        <fullName evidence="3">methylated-DNA--[protein]-cysteine S-methyltransferase</fullName>
        <ecNumber evidence="3">2.1.1.63</ecNumber>
    </recommendedName>
</protein>
<dbReference type="InterPro" id="IPR009057">
    <property type="entry name" value="Homeodomain-like_sf"/>
</dbReference>
<dbReference type="PROSITE" id="PS01124">
    <property type="entry name" value="HTH_ARAC_FAMILY_2"/>
    <property type="match status" value="1"/>
</dbReference>
<name>A0A5S5DTA0_9FLAO</name>
<dbReference type="InterPro" id="IPR014048">
    <property type="entry name" value="MethylDNA_cys_MeTrfase_DNA-bd"/>
</dbReference>
<dbReference type="GO" id="GO:0003700">
    <property type="term" value="F:DNA-binding transcription factor activity"/>
    <property type="evidence" value="ECO:0007669"/>
    <property type="project" value="InterPro"/>
</dbReference>
<evidence type="ECO:0000256" key="8">
    <source>
        <dbReference type="ARBA" id="ARBA00023163"/>
    </source>
</evidence>
<keyword evidence="7" id="KW-0805">Transcription regulation</keyword>
<dbReference type="GO" id="GO:0006281">
    <property type="term" value="P:DNA repair"/>
    <property type="evidence" value="ECO:0007669"/>
    <property type="project" value="UniProtKB-KW"/>
</dbReference>
<evidence type="ECO:0000256" key="5">
    <source>
        <dbReference type="ARBA" id="ARBA00022679"/>
    </source>
</evidence>
<reference evidence="12 13" key="1">
    <citation type="submission" date="2019-07" db="EMBL/GenBank/DDBJ databases">
        <title>Genomic Encyclopedia of Type Strains, Phase IV (KMG-IV): sequencing the most valuable type-strain genomes for metagenomic binning, comparative biology and taxonomic classification.</title>
        <authorList>
            <person name="Goeker M."/>
        </authorList>
    </citation>
    <scope>NUCLEOTIDE SEQUENCE [LARGE SCALE GENOMIC DNA]</scope>
    <source>
        <strain evidence="12 13">DSM 18961</strain>
    </source>
</reference>
<gene>
    <name evidence="12" type="ORF">C7447_102439</name>
</gene>
<feature type="domain" description="HTH araC/xylS-type" evidence="11">
    <location>
        <begin position="11"/>
        <end position="108"/>
    </location>
</feature>
<dbReference type="OrthoDB" id="9802228at2"/>
<evidence type="ECO:0000313" key="13">
    <source>
        <dbReference type="Proteomes" id="UP000323136"/>
    </source>
</evidence>
<dbReference type="SUPFAM" id="SSF46689">
    <property type="entry name" value="Homeodomain-like"/>
    <property type="match status" value="1"/>
</dbReference>
<dbReference type="Proteomes" id="UP000323136">
    <property type="component" value="Unassembled WGS sequence"/>
</dbReference>
<dbReference type="EC" id="2.1.1.63" evidence="3"/>
<dbReference type="Pfam" id="PF01035">
    <property type="entry name" value="DNA_binding_1"/>
    <property type="match status" value="1"/>
</dbReference>
<comment type="caution">
    <text evidence="12">The sequence shown here is derived from an EMBL/GenBank/DDBJ whole genome shotgun (WGS) entry which is preliminary data.</text>
</comment>
<dbReference type="Gene3D" id="1.10.10.60">
    <property type="entry name" value="Homeodomain-like"/>
    <property type="match status" value="1"/>
</dbReference>
<dbReference type="CDD" id="cd06445">
    <property type="entry name" value="ATase"/>
    <property type="match status" value="1"/>
</dbReference>
<proteinExistence type="inferred from homology"/>
<comment type="catalytic activity">
    <reaction evidence="10">
        <text>a 6-O-methyl-2'-deoxyguanosine in DNA + L-cysteinyl-[protein] = S-methyl-L-cysteinyl-[protein] + a 2'-deoxyguanosine in DNA</text>
        <dbReference type="Rhea" id="RHEA:24000"/>
        <dbReference type="Rhea" id="RHEA-COMP:10131"/>
        <dbReference type="Rhea" id="RHEA-COMP:10132"/>
        <dbReference type="Rhea" id="RHEA-COMP:11367"/>
        <dbReference type="Rhea" id="RHEA-COMP:11368"/>
        <dbReference type="ChEBI" id="CHEBI:29950"/>
        <dbReference type="ChEBI" id="CHEBI:82612"/>
        <dbReference type="ChEBI" id="CHEBI:85445"/>
        <dbReference type="ChEBI" id="CHEBI:85448"/>
        <dbReference type="EC" id="2.1.1.63"/>
    </reaction>
</comment>
<sequence>MENTYHFDTIAKAIYFIKNHHIEQPTLEEIANHVHLSKFHFQRLFKKWVGISPKEYLQFITIEKAKESLRKGQSTLEASYNVGLSGNSRLHDLFIKIEACTPGQFKQKGKGLQIYVGEIGTPFQLQVWKALLQIPSSYLLAYHDIAKMIDNPRAVRAVGTAIGKNPIAYLIPCHRVIKSDGNIGNYRWNSERKITINSYETIQLK</sequence>
<dbReference type="NCBIfam" id="TIGR00589">
    <property type="entry name" value="ogt"/>
    <property type="match status" value="1"/>
</dbReference>
<evidence type="ECO:0000256" key="9">
    <source>
        <dbReference type="ARBA" id="ARBA00023204"/>
    </source>
</evidence>
<dbReference type="PROSITE" id="PS00374">
    <property type="entry name" value="MGMT"/>
    <property type="match status" value="1"/>
</dbReference>
<keyword evidence="9" id="KW-0234">DNA repair</keyword>
<evidence type="ECO:0000256" key="3">
    <source>
        <dbReference type="ARBA" id="ARBA00011918"/>
    </source>
</evidence>
<evidence type="ECO:0000313" key="12">
    <source>
        <dbReference type="EMBL" id="TYP99121.1"/>
    </source>
</evidence>
<dbReference type="InterPro" id="IPR036388">
    <property type="entry name" value="WH-like_DNA-bd_sf"/>
</dbReference>
<accession>A0A5S5DTA0</accession>
<dbReference type="InterPro" id="IPR001497">
    <property type="entry name" value="MethylDNA_cys_MeTrfase_AS"/>
</dbReference>
<dbReference type="InterPro" id="IPR018060">
    <property type="entry name" value="HTH_AraC"/>
</dbReference>
<evidence type="ECO:0000256" key="6">
    <source>
        <dbReference type="ARBA" id="ARBA00022763"/>
    </source>
</evidence>
<dbReference type="InterPro" id="IPR036217">
    <property type="entry name" value="MethylDNA_cys_MeTrfase_DNAb"/>
</dbReference>
<organism evidence="12 13">
    <name type="scientific">Tenacibaculum adriaticum</name>
    <dbReference type="NCBI Taxonomy" id="413713"/>
    <lineage>
        <taxon>Bacteria</taxon>
        <taxon>Pseudomonadati</taxon>
        <taxon>Bacteroidota</taxon>
        <taxon>Flavobacteriia</taxon>
        <taxon>Flavobacteriales</taxon>
        <taxon>Flavobacteriaceae</taxon>
        <taxon>Tenacibaculum</taxon>
    </lineage>
</organism>
<evidence type="ECO:0000256" key="7">
    <source>
        <dbReference type="ARBA" id="ARBA00023015"/>
    </source>
</evidence>
<evidence type="ECO:0000259" key="11">
    <source>
        <dbReference type="PROSITE" id="PS01124"/>
    </source>
</evidence>
<keyword evidence="8" id="KW-0804">Transcription</keyword>
<evidence type="ECO:0000256" key="10">
    <source>
        <dbReference type="ARBA" id="ARBA00049348"/>
    </source>
</evidence>
<keyword evidence="5 12" id="KW-0808">Transferase</keyword>
<dbReference type="PANTHER" id="PTHR10815:SF13">
    <property type="entry name" value="METHYLATED-DNA--PROTEIN-CYSTEINE METHYLTRANSFERASE"/>
    <property type="match status" value="1"/>
</dbReference>
<comment type="catalytic activity">
    <reaction evidence="1">
        <text>a 4-O-methyl-thymidine in DNA + L-cysteinyl-[protein] = a thymidine in DNA + S-methyl-L-cysteinyl-[protein]</text>
        <dbReference type="Rhea" id="RHEA:53428"/>
        <dbReference type="Rhea" id="RHEA-COMP:10131"/>
        <dbReference type="Rhea" id="RHEA-COMP:10132"/>
        <dbReference type="Rhea" id="RHEA-COMP:13555"/>
        <dbReference type="Rhea" id="RHEA-COMP:13556"/>
        <dbReference type="ChEBI" id="CHEBI:29950"/>
        <dbReference type="ChEBI" id="CHEBI:82612"/>
        <dbReference type="ChEBI" id="CHEBI:137386"/>
        <dbReference type="ChEBI" id="CHEBI:137387"/>
        <dbReference type="EC" id="2.1.1.63"/>
    </reaction>
</comment>
<keyword evidence="6" id="KW-0227">DNA damage</keyword>
<dbReference type="SUPFAM" id="SSF46767">
    <property type="entry name" value="Methylated DNA-protein cysteine methyltransferase, C-terminal domain"/>
    <property type="match status" value="1"/>
</dbReference>
<comment type="similarity">
    <text evidence="2">Belongs to the MGMT family.</text>
</comment>
<evidence type="ECO:0000256" key="1">
    <source>
        <dbReference type="ARBA" id="ARBA00001286"/>
    </source>
</evidence>
<dbReference type="PANTHER" id="PTHR10815">
    <property type="entry name" value="METHYLATED-DNA--PROTEIN-CYSTEINE METHYLTRANSFERASE"/>
    <property type="match status" value="1"/>
</dbReference>
<dbReference type="EMBL" id="VNIA01000002">
    <property type="protein sequence ID" value="TYP99121.1"/>
    <property type="molecule type" value="Genomic_DNA"/>
</dbReference>
<dbReference type="FunFam" id="1.10.10.10:FF:000214">
    <property type="entry name" value="Methylated-DNA--protein-cysteine methyltransferase"/>
    <property type="match status" value="1"/>
</dbReference>
<dbReference type="AlphaFoldDB" id="A0A5S5DTA0"/>
<dbReference type="RefSeq" id="WP_148869907.1">
    <property type="nucleotide sequence ID" value="NZ_VNIA01000002.1"/>
</dbReference>
<keyword evidence="4 12" id="KW-0489">Methyltransferase</keyword>
<dbReference type="GO" id="GO:0032259">
    <property type="term" value="P:methylation"/>
    <property type="evidence" value="ECO:0007669"/>
    <property type="project" value="UniProtKB-KW"/>
</dbReference>
<dbReference type="SMART" id="SM00342">
    <property type="entry name" value="HTH_ARAC"/>
    <property type="match status" value="1"/>
</dbReference>